<dbReference type="Proteomes" id="UP000268469">
    <property type="component" value="Unassembled WGS sequence"/>
</dbReference>
<comment type="catalytic activity">
    <reaction evidence="2">
        <text>(sulfur carrier)-H + L-cysteine = (sulfur carrier)-SH + L-alanine</text>
        <dbReference type="Rhea" id="RHEA:43892"/>
        <dbReference type="Rhea" id="RHEA-COMP:14737"/>
        <dbReference type="Rhea" id="RHEA-COMP:14739"/>
        <dbReference type="ChEBI" id="CHEBI:29917"/>
        <dbReference type="ChEBI" id="CHEBI:35235"/>
        <dbReference type="ChEBI" id="CHEBI:57972"/>
        <dbReference type="ChEBI" id="CHEBI:64428"/>
        <dbReference type="EC" id="2.8.1.7"/>
    </reaction>
</comment>
<evidence type="ECO:0000313" key="6">
    <source>
        <dbReference type="Proteomes" id="UP000268469"/>
    </source>
</evidence>
<dbReference type="EMBL" id="QNBE01000055">
    <property type="protein sequence ID" value="RKX70028.1"/>
    <property type="molecule type" value="Genomic_DNA"/>
</dbReference>
<dbReference type="AlphaFoldDB" id="A0A660SGV9"/>
<proteinExistence type="predicted"/>
<dbReference type="GO" id="GO:0031071">
    <property type="term" value="F:cysteine desulfurase activity"/>
    <property type="evidence" value="ECO:0007669"/>
    <property type="project" value="UniProtKB-EC"/>
</dbReference>
<organism evidence="5 6">
    <name type="scientific">candidate division WOR-3 bacterium</name>
    <dbReference type="NCBI Taxonomy" id="2052148"/>
    <lineage>
        <taxon>Bacteria</taxon>
        <taxon>Bacteria division WOR-3</taxon>
    </lineage>
</organism>
<dbReference type="SUPFAM" id="SSF53383">
    <property type="entry name" value="PLP-dependent transferases"/>
    <property type="match status" value="1"/>
</dbReference>
<dbReference type="PANTHER" id="PTHR11601:SF34">
    <property type="entry name" value="CYSTEINE DESULFURASE"/>
    <property type="match status" value="1"/>
</dbReference>
<evidence type="ECO:0000313" key="5">
    <source>
        <dbReference type="EMBL" id="RKX70028.1"/>
    </source>
</evidence>
<evidence type="ECO:0000259" key="4">
    <source>
        <dbReference type="Pfam" id="PF00266"/>
    </source>
</evidence>
<comment type="caution">
    <text evidence="5">The sequence shown here is derived from an EMBL/GenBank/DDBJ whole genome shotgun (WGS) entry which is preliminary data.</text>
</comment>
<dbReference type="InterPro" id="IPR015424">
    <property type="entry name" value="PyrdxlP-dep_Trfase"/>
</dbReference>
<protein>
    <submittedName>
        <fullName evidence="5">Cysteine desulfurase</fullName>
    </submittedName>
</protein>
<dbReference type="InterPro" id="IPR000192">
    <property type="entry name" value="Aminotrans_V_dom"/>
</dbReference>
<dbReference type="Gene3D" id="1.10.260.50">
    <property type="match status" value="1"/>
</dbReference>
<gene>
    <name evidence="5" type="ORF">DRP53_06395</name>
</gene>
<feature type="region of interest" description="Disordered" evidence="3">
    <location>
        <begin position="32"/>
        <end position="52"/>
    </location>
</feature>
<dbReference type="InterPro" id="IPR015422">
    <property type="entry name" value="PyrdxlP-dep_Trfase_small"/>
</dbReference>
<dbReference type="PANTHER" id="PTHR11601">
    <property type="entry name" value="CYSTEINE DESULFURYLASE FAMILY MEMBER"/>
    <property type="match status" value="1"/>
</dbReference>
<evidence type="ECO:0000256" key="2">
    <source>
        <dbReference type="ARBA" id="ARBA00050776"/>
    </source>
</evidence>
<evidence type="ECO:0000256" key="1">
    <source>
        <dbReference type="ARBA" id="ARBA00001933"/>
    </source>
</evidence>
<accession>A0A660SGV9</accession>
<dbReference type="Pfam" id="PF00266">
    <property type="entry name" value="Aminotran_5"/>
    <property type="match status" value="1"/>
</dbReference>
<reference evidence="5 6" key="1">
    <citation type="submission" date="2018-06" db="EMBL/GenBank/DDBJ databases">
        <title>Extensive metabolic versatility and redundancy in microbially diverse, dynamic hydrothermal sediments.</title>
        <authorList>
            <person name="Dombrowski N."/>
            <person name="Teske A."/>
            <person name="Baker B.J."/>
        </authorList>
    </citation>
    <scope>NUCLEOTIDE SEQUENCE [LARGE SCALE GENOMIC DNA]</scope>
    <source>
        <strain evidence="5">B36_G15</strain>
    </source>
</reference>
<evidence type="ECO:0000256" key="3">
    <source>
        <dbReference type="SAM" id="MobiDB-lite"/>
    </source>
</evidence>
<name>A0A660SGV9_UNCW3</name>
<dbReference type="Gene3D" id="3.90.1150.10">
    <property type="entry name" value="Aspartate Aminotransferase, domain 1"/>
    <property type="match status" value="1"/>
</dbReference>
<comment type="cofactor">
    <cofactor evidence="1">
        <name>pyridoxal 5'-phosphate</name>
        <dbReference type="ChEBI" id="CHEBI:597326"/>
    </cofactor>
</comment>
<feature type="domain" description="Aminotransferase class V" evidence="4">
    <location>
        <begin position="2"/>
        <end position="52"/>
    </location>
</feature>
<feature type="non-terminal residue" evidence="5">
    <location>
        <position position="52"/>
    </location>
</feature>
<sequence length="52" mass="5944">MIYLDYNATTPTDPEVIEAMLPYFNERFANSSSIHRPDQEARQASQAVRGKI</sequence>